<gene>
    <name evidence="3" type="ORF">TrCOL_g9033</name>
</gene>
<feature type="compositionally biased region" description="Acidic residues" evidence="1">
    <location>
        <begin position="165"/>
        <end position="175"/>
    </location>
</feature>
<dbReference type="EMBL" id="BRYA01000007">
    <property type="protein sequence ID" value="GMI31355.1"/>
    <property type="molecule type" value="Genomic_DNA"/>
</dbReference>
<feature type="compositionally biased region" description="Low complexity" evidence="1">
    <location>
        <begin position="81"/>
        <end position="97"/>
    </location>
</feature>
<feature type="non-terminal residue" evidence="3">
    <location>
        <position position="744"/>
    </location>
</feature>
<evidence type="ECO:0000256" key="1">
    <source>
        <dbReference type="SAM" id="MobiDB-lite"/>
    </source>
</evidence>
<keyword evidence="2" id="KW-0812">Transmembrane</keyword>
<dbReference type="AlphaFoldDB" id="A0A9W7G0W4"/>
<keyword evidence="4" id="KW-1185">Reference proteome</keyword>
<feature type="compositionally biased region" description="Low complexity" evidence="1">
    <location>
        <begin position="152"/>
        <end position="164"/>
    </location>
</feature>
<evidence type="ECO:0000256" key="2">
    <source>
        <dbReference type="SAM" id="Phobius"/>
    </source>
</evidence>
<protein>
    <submittedName>
        <fullName evidence="3">Uncharacterized protein</fullName>
    </submittedName>
</protein>
<dbReference type="Proteomes" id="UP001165065">
    <property type="component" value="Unassembled WGS sequence"/>
</dbReference>
<name>A0A9W7G0W4_9STRA</name>
<feature type="transmembrane region" description="Helical" evidence="2">
    <location>
        <begin position="236"/>
        <end position="258"/>
    </location>
</feature>
<feature type="compositionally biased region" description="Basic and acidic residues" evidence="1">
    <location>
        <begin position="63"/>
        <end position="80"/>
    </location>
</feature>
<organism evidence="3 4">
    <name type="scientific">Triparma columacea</name>
    <dbReference type="NCBI Taxonomy" id="722753"/>
    <lineage>
        <taxon>Eukaryota</taxon>
        <taxon>Sar</taxon>
        <taxon>Stramenopiles</taxon>
        <taxon>Ochrophyta</taxon>
        <taxon>Bolidophyceae</taxon>
        <taxon>Parmales</taxon>
        <taxon>Triparmaceae</taxon>
        <taxon>Triparma</taxon>
    </lineage>
</organism>
<sequence length="744" mass="78117">MDSPGDSPMPASPHTPSNADDIILESMEGGGANSSISDALGDADIGIQAGETGSAGRSGFETPRSDADRSSLYRVDEAASERPSSVQSSVEVSQAEATPERKQQIVLKPKSKKKSGAMGDFVKWGKRKNNSVAPSTSIPQASTGDAAGGGDSNDSALNTANNSEISDDSDADSDEGNARSANRVNEMFDSLEEDLAPVEAQESTFNMAIKAIPYDGQQARQLIFAHRDRIDKIKEVAFNVTMVLLVLFVYLILNSFVFREIISNLYSINHKTWSTSATLEVHEGVFGVVEGGNVLVNVDESNAKYPMEIKNKVEGDSILRINSFDSSSTATNTRTGLILGNQDLDQYDVQQGGQIMTDWTGNMDVNTNGNISINSASGHILLGSEVAESNVGLGTKTPQHKLDIFGDARVTGTFILTENENGVNSSMTVDSRGLSLSSDFMVNGMIKKGSIGGDFGDILVPTSKVEAKTATINETLTSKTLKVSDDLTTKTLKVTDSIDLTGTNIYVNQTLNEASNSIGNVQVANLNVTTLWFKTMHMQQASSVQYGCVDIDPTQMEVSGEFKQSGKTTFSNEVIMRDQELDVTNTDFKGEFKVTGGADFAAQSLKMGGAMLSGGFSASGVTTFGSAVSLAGQIVTVGGGAIMKGGLSFDGTTTFASGSINAQGRTLNLDGGSLNGGFTIGGKTTFTSSIDLSAQTVTVTGGSLKGDLTVDGLVTFVNGINLDGQTVDMAGTSTLFGGFTTTGV</sequence>
<dbReference type="OrthoDB" id="197724at2759"/>
<keyword evidence="2" id="KW-0472">Membrane</keyword>
<reference evidence="4" key="1">
    <citation type="journal article" date="2023" name="Commun. Biol.">
        <title>Genome analysis of Parmales, the sister group of diatoms, reveals the evolutionary specialization of diatoms from phago-mixotrophs to photoautotrophs.</title>
        <authorList>
            <person name="Ban H."/>
            <person name="Sato S."/>
            <person name="Yoshikawa S."/>
            <person name="Yamada K."/>
            <person name="Nakamura Y."/>
            <person name="Ichinomiya M."/>
            <person name="Sato N."/>
            <person name="Blanc-Mathieu R."/>
            <person name="Endo H."/>
            <person name="Kuwata A."/>
            <person name="Ogata H."/>
        </authorList>
    </citation>
    <scope>NUCLEOTIDE SEQUENCE [LARGE SCALE GENOMIC DNA]</scope>
</reference>
<evidence type="ECO:0000313" key="4">
    <source>
        <dbReference type="Proteomes" id="UP001165065"/>
    </source>
</evidence>
<proteinExistence type="predicted"/>
<feature type="compositionally biased region" description="Polar residues" evidence="1">
    <location>
        <begin position="130"/>
        <end position="140"/>
    </location>
</feature>
<keyword evidence="2" id="KW-1133">Transmembrane helix</keyword>
<comment type="caution">
    <text evidence="3">The sequence shown here is derived from an EMBL/GenBank/DDBJ whole genome shotgun (WGS) entry which is preliminary data.</text>
</comment>
<accession>A0A9W7G0W4</accession>
<feature type="region of interest" description="Disordered" evidence="1">
    <location>
        <begin position="1"/>
        <end position="178"/>
    </location>
</feature>
<evidence type="ECO:0000313" key="3">
    <source>
        <dbReference type="EMBL" id="GMI31355.1"/>
    </source>
</evidence>